<name>U1LS48_9MICO</name>
<evidence type="ECO:0000313" key="1">
    <source>
        <dbReference type="EMBL" id="ERG65354.1"/>
    </source>
</evidence>
<reference evidence="1 2" key="1">
    <citation type="journal article" date="2013" name="Genome Announc.">
        <title>First draft genome sequence from a member of the genus agrococcus, isolated from modern microbialites.</title>
        <authorList>
            <person name="White R.A.III."/>
            <person name="Grassa C.J."/>
            <person name="Suttle C.A."/>
        </authorList>
    </citation>
    <scope>NUCLEOTIDE SEQUENCE [LARGE SCALE GENOMIC DNA]</scope>
    <source>
        <strain evidence="1 2">RW1</strain>
    </source>
</reference>
<proteinExistence type="predicted"/>
<keyword evidence="2" id="KW-1185">Reference proteome</keyword>
<dbReference type="EMBL" id="ASHR01000004">
    <property type="protein sequence ID" value="ERG65354.1"/>
    <property type="molecule type" value="Genomic_DNA"/>
</dbReference>
<dbReference type="AlphaFoldDB" id="U1LS48"/>
<accession>U1LS48</accession>
<organism evidence="1 2">
    <name type="scientific">Agrococcus pavilionensis RW1</name>
    <dbReference type="NCBI Taxonomy" id="1330458"/>
    <lineage>
        <taxon>Bacteria</taxon>
        <taxon>Bacillati</taxon>
        <taxon>Actinomycetota</taxon>
        <taxon>Actinomycetes</taxon>
        <taxon>Micrococcales</taxon>
        <taxon>Microbacteriaceae</taxon>
        <taxon>Agrococcus</taxon>
    </lineage>
</organism>
<sequence length="43" mass="4683">MSENELLIKAVTVAGHATVIAHDGEVLGDYTLNPDKSYQPRND</sequence>
<dbReference type="Proteomes" id="UP000016462">
    <property type="component" value="Unassembled WGS sequence"/>
</dbReference>
<protein>
    <submittedName>
        <fullName evidence="1">Uncharacterized protein</fullName>
    </submittedName>
</protein>
<dbReference type="RefSeq" id="WP_021009327.1">
    <property type="nucleotide sequence ID" value="NZ_ASHR01000004.1"/>
</dbReference>
<evidence type="ECO:0000313" key="2">
    <source>
        <dbReference type="Proteomes" id="UP000016462"/>
    </source>
</evidence>
<gene>
    <name evidence="1" type="ORF">L332_13015</name>
</gene>
<comment type="caution">
    <text evidence="1">The sequence shown here is derived from an EMBL/GenBank/DDBJ whole genome shotgun (WGS) entry which is preliminary data.</text>
</comment>